<evidence type="ECO:0000313" key="11">
    <source>
        <dbReference type="EMBL" id="MDL2058798.1"/>
    </source>
</evidence>
<gene>
    <name evidence="11" type="ORF">MUN46_002395</name>
</gene>
<dbReference type="NCBIfam" id="TIGR01726">
    <property type="entry name" value="HEQRo_perm_3TM"/>
    <property type="match status" value="1"/>
</dbReference>
<sequence>MFGYKKAEPPYGDAAWRRRQQIRKFREAVIQLAIAGGLLAFFLLLASNVSENLAARNIQNGFGFLSHPAGFEIGESLIPFSSSDSFLRAFTVGILNTLKVAVVSIFTATILGIVVAFMKISRQPVVHFLGWAHVELYRNIPLIVGLLAIYTVITELLPDMEAAVGSDAWLTLDKAGLQFAVPVHNTAACLAGLLAGLAAAVLTRRIVLRASTFLVAWLAAFGVFFLTAFLVWAICGQLQGWSHPAVNGFLVEGGGSLTPEFLALWLGLTLFSSASIAEVIRAGIQSVGIGQWDAGLALGLSPLQTSSYVIFPQAMKLAIPPLSSQFMNLTKNSSLAVVIGYPDVVCIGNTSINTTGQALEMICLIMLVYLLLNLITSVIMNVVNAHFMRTGAAA</sequence>
<comment type="similarity">
    <text evidence="2">Belongs to the binding-protein-dependent transport system permease family. HisMQ subfamily.</text>
</comment>
<dbReference type="PANTHER" id="PTHR30614:SF37">
    <property type="entry name" value="AMINO-ACID ABC TRANSPORTER PERMEASE PROTEIN YHDX-RELATED"/>
    <property type="match status" value="1"/>
</dbReference>
<evidence type="ECO:0000259" key="10">
    <source>
        <dbReference type="PROSITE" id="PS50928"/>
    </source>
</evidence>
<evidence type="ECO:0000256" key="7">
    <source>
        <dbReference type="ARBA" id="ARBA00022989"/>
    </source>
</evidence>
<reference evidence="11" key="1">
    <citation type="submission" date="2023-03" db="EMBL/GenBank/DDBJ databases">
        <title>Mesosutterella sp. nov. isolated from porcine feces.</title>
        <authorList>
            <person name="Yu S."/>
        </authorList>
    </citation>
    <scope>NUCLEOTIDE SEQUENCE</scope>
    <source>
        <strain evidence="11">AGMB02718</strain>
    </source>
</reference>
<dbReference type="InterPro" id="IPR010065">
    <property type="entry name" value="AA_ABC_transptr_permease_3TM"/>
</dbReference>
<evidence type="ECO:0000256" key="9">
    <source>
        <dbReference type="RuleBase" id="RU363032"/>
    </source>
</evidence>
<accession>A0ABT7IK95</accession>
<dbReference type="EMBL" id="JAKZJU020000001">
    <property type="protein sequence ID" value="MDL2058798.1"/>
    <property type="molecule type" value="Genomic_DNA"/>
</dbReference>
<keyword evidence="3 9" id="KW-0813">Transport</keyword>
<evidence type="ECO:0000256" key="8">
    <source>
        <dbReference type="ARBA" id="ARBA00023136"/>
    </source>
</evidence>
<dbReference type="RefSeq" id="WP_243376072.1">
    <property type="nucleotide sequence ID" value="NZ_JAKZJU020000001.1"/>
</dbReference>
<dbReference type="InterPro" id="IPR000515">
    <property type="entry name" value="MetI-like"/>
</dbReference>
<evidence type="ECO:0000256" key="1">
    <source>
        <dbReference type="ARBA" id="ARBA00004429"/>
    </source>
</evidence>
<dbReference type="Gene3D" id="1.10.3720.10">
    <property type="entry name" value="MetI-like"/>
    <property type="match status" value="2"/>
</dbReference>
<evidence type="ECO:0000256" key="3">
    <source>
        <dbReference type="ARBA" id="ARBA00022448"/>
    </source>
</evidence>
<proteinExistence type="inferred from homology"/>
<dbReference type="Pfam" id="PF00528">
    <property type="entry name" value="BPD_transp_1"/>
    <property type="match status" value="1"/>
</dbReference>
<dbReference type="PROSITE" id="PS50928">
    <property type="entry name" value="ABC_TM1"/>
    <property type="match status" value="1"/>
</dbReference>
<keyword evidence="7 9" id="KW-1133">Transmembrane helix</keyword>
<evidence type="ECO:0000313" key="12">
    <source>
        <dbReference type="Proteomes" id="UP001165481"/>
    </source>
</evidence>
<feature type="transmembrane region" description="Helical" evidence="9">
    <location>
        <begin position="261"/>
        <end position="280"/>
    </location>
</feature>
<dbReference type="InterPro" id="IPR043429">
    <property type="entry name" value="ArtM/GltK/GlnP/TcyL/YhdX-like"/>
</dbReference>
<feature type="transmembrane region" description="Helical" evidence="9">
    <location>
        <begin position="361"/>
        <end position="383"/>
    </location>
</feature>
<dbReference type="SUPFAM" id="SSF161098">
    <property type="entry name" value="MetI-like"/>
    <property type="match status" value="2"/>
</dbReference>
<comment type="caution">
    <text evidence="11">The sequence shown here is derived from an EMBL/GenBank/DDBJ whole genome shotgun (WGS) entry which is preliminary data.</text>
</comment>
<feature type="transmembrane region" description="Helical" evidence="9">
    <location>
        <begin position="28"/>
        <end position="46"/>
    </location>
</feature>
<protein>
    <submittedName>
        <fullName evidence="11">ABC transporter permease subunit</fullName>
    </submittedName>
</protein>
<evidence type="ECO:0000256" key="2">
    <source>
        <dbReference type="ARBA" id="ARBA00010072"/>
    </source>
</evidence>
<evidence type="ECO:0000256" key="6">
    <source>
        <dbReference type="ARBA" id="ARBA00022970"/>
    </source>
</evidence>
<dbReference type="Proteomes" id="UP001165481">
    <property type="component" value="Unassembled WGS sequence"/>
</dbReference>
<keyword evidence="8 9" id="KW-0472">Membrane</keyword>
<evidence type="ECO:0000256" key="5">
    <source>
        <dbReference type="ARBA" id="ARBA00022692"/>
    </source>
</evidence>
<keyword evidence="12" id="KW-1185">Reference proteome</keyword>
<comment type="subcellular location">
    <subcellularLocation>
        <location evidence="1">Cell inner membrane</location>
        <topology evidence="1">Multi-pass membrane protein</topology>
    </subcellularLocation>
    <subcellularLocation>
        <location evidence="9">Cell membrane</location>
        <topology evidence="9">Multi-pass membrane protein</topology>
    </subcellularLocation>
</comment>
<dbReference type="CDD" id="cd06261">
    <property type="entry name" value="TM_PBP2"/>
    <property type="match status" value="1"/>
</dbReference>
<feature type="domain" description="ABC transmembrane type-1" evidence="10">
    <location>
        <begin position="94"/>
        <end position="380"/>
    </location>
</feature>
<feature type="transmembrane region" description="Helical" evidence="9">
    <location>
        <begin position="100"/>
        <end position="118"/>
    </location>
</feature>
<keyword evidence="6" id="KW-0029">Amino-acid transport</keyword>
<feature type="transmembrane region" description="Helical" evidence="9">
    <location>
        <begin position="177"/>
        <end position="202"/>
    </location>
</feature>
<keyword evidence="4" id="KW-1003">Cell membrane</keyword>
<feature type="transmembrane region" description="Helical" evidence="9">
    <location>
        <begin position="139"/>
        <end position="157"/>
    </location>
</feature>
<feature type="transmembrane region" description="Helical" evidence="9">
    <location>
        <begin position="214"/>
        <end position="241"/>
    </location>
</feature>
<name>A0ABT7IK95_9BURK</name>
<evidence type="ECO:0000256" key="4">
    <source>
        <dbReference type="ARBA" id="ARBA00022475"/>
    </source>
</evidence>
<dbReference type="InterPro" id="IPR035906">
    <property type="entry name" value="MetI-like_sf"/>
</dbReference>
<organism evidence="11 12">
    <name type="scientific">Mesosutterella faecium</name>
    <dbReference type="NCBI Taxonomy" id="2925194"/>
    <lineage>
        <taxon>Bacteria</taxon>
        <taxon>Pseudomonadati</taxon>
        <taxon>Pseudomonadota</taxon>
        <taxon>Betaproteobacteria</taxon>
        <taxon>Burkholderiales</taxon>
        <taxon>Sutterellaceae</taxon>
        <taxon>Mesosutterella</taxon>
    </lineage>
</organism>
<dbReference type="PANTHER" id="PTHR30614">
    <property type="entry name" value="MEMBRANE COMPONENT OF AMINO ACID ABC TRANSPORTER"/>
    <property type="match status" value="1"/>
</dbReference>
<keyword evidence="5 9" id="KW-0812">Transmembrane</keyword>